<dbReference type="EMBL" id="QFGA01000001">
    <property type="protein sequence ID" value="TEB08181.1"/>
    <property type="molecule type" value="Genomic_DNA"/>
</dbReference>
<sequence length="84" mass="9277">MLSISCIKLTKAKITEPEKLELIERINSVARAYMHGVVFLVLGLLAQNAAAQSAARGMKSLTDICKDLEVLQISNSRPSFCWIK</sequence>
<proteinExistence type="predicted"/>
<keyword evidence="2" id="KW-1185">Reference proteome</keyword>
<dbReference type="Proteomes" id="UP000298324">
    <property type="component" value="Unassembled WGS sequence"/>
</dbReference>
<name>A0A4Y7RHB0_9FIRM</name>
<protein>
    <submittedName>
        <fullName evidence="1">Uncharacterized protein</fullName>
    </submittedName>
</protein>
<comment type="caution">
    <text evidence="1">The sequence shown here is derived from an EMBL/GenBank/DDBJ whole genome shotgun (WGS) entry which is preliminary data.</text>
</comment>
<reference evidence="1 2" key="1">
    <citation type="journal article" date="2018" name="Environ. Microbiol.">
        <title>Novel energy conservation strategies and behaviour of Pelotomaculum schinkii driving syntrophic propionate catabolism.</title>
        <authorList>
            <person name="Hidalgo-Ahumada C.A.P."/>
            <person name="Nobu M.K."/>
            <person name="Narihiro T."/>
            <person name="Tamaki H."/>
            <person name="Liu W.T."/>
            <person name="Kamagata Y."/>
            <person name="Stams A.J.M."/>
            <person name="Imachi H."/>
            <person name="Sousa D.Z."/>
        </authorList>
    </citation>
    <scope>NUCLEOTIDE SEQUENCE [LARGE SCALE GENOMIC DNA]</scope>
    <source>
        <strain evidence="1 2">HH</strain>
    </source>
</reference>
<organism evidence="1 2">
    <name type="scientific">Pelotomaculum schinkii</name>
    <dbReference type="NCBI Taxonomy" id="78350"/>
    <lineage>
        <taxon>Bacteria</taxon>
        <taxon>Bacillati</taxon>
        <taxon>Bacillota</taxon>
        <taxon>Clostridia</taxon>
        <taxon>Eubacteriales</taxon>
        <taxon>Desulfotomaculaceae</taxon>
        <taxon>Pelotomaculum</taxon>
    </lineage>
</organism>
<evidence type="ECO:0000313" key="2">
    <source>
        <dbReference type="Proteomes" id="UP000298324"/>
    </source>
</evidence>
<dbReference type="AlphaFoldDB" id="A0A4Y7RHB0"/>
<gene>
    <name evidence="1" type="ORF">Psch_01736</name>
</gene>
<evidence type="ECO:0000313" key="1">
    <source>
        <dbReference type="EMBL" id="TEB08181.1"/>
    </source>
</evidence>
<dbReference type="RefSeq" id="WP_190239884.1">
    <property type="nucleotide sequence ID" value="NZ_QFGA01000001.1"/>
</dbReference>
<accession>A0A4Y7RHB0</accession>